<dbReference type="InterPro" id="IPR050266">
    <property type="entry name" value="AB_hydrolase_sf"/>
</dbReference>
<organism evidence="2 3">
    <name type="scientific">Paenibacillus amylolyticus</name>
    <dbReference type="NCBI Taxonomy" id="1451"/>
    <lineage>
        <taxon>Bacteria</taxon>
        <taxon>Bacillati</taxon>
        <taxon>Bacillota</taxon>
        <taxon>Bacilli</taxon>
        <taxon>Bacillales</taxon>
        <taxon>Paenibacillaceae</taxon>
        <taxon>Paenibacillus</taxon>
    </lineage>
</organism>
<dbReference type="InterPro" id="IPR029058">
    <property type="entry name" value="AB_hydrolase_fold"/>
</dbReference>
<protein>
    <submittedName>
        <fullName evidence="2">Alpha/beta hydrolase</fullName>
    </submittedName>
</protein>
<dbReference type="EMBL" id="CP145892">
    <property type="protein sequence ID" value="WWP18051.1"/>
    <property type="molecule type" value="Genomic_DNA"/>
</dbReference>
<accession>A0ABD8AL90</accession>
<dbReference type="GeneID" id="93477026"/>
<dbReference type="Proteomes" id="UP001364764">
    <property type="component" value="Chromosome"/>
</dbReference>
<evidence type="ECO:0000259" key="1">
    <source>
        <dbReference type="Pfam" id="PF00561"/>
    </source>
</evidence>
<dbReference type="InterPro" id="IPR000073">
    <property type="entry name" value="AB_hydrolase_1"/>
</dbReference>
<dbReference type="InterPro" id="IPR000639">
    <property type="entry name" value="Epox_hydrolase-like"/>
</dbReference>
<dbReference type="AlphaFoldDB" id="A0ABD8AL90"/>
<dbReference type="SUPFAM" id="SSF53474">
    <property type="entry name" value="alpha/beta-Hydrolases"/>
    <property type="match status" value="1"/>
</dbReference>
<feature type="domain" description="AB hydrolase-1" evidence="1">
    <location>
        <begin position="26"/>
        <end position="264"/>
    </location>
</feature>
<keyword evidence="2" id="KW-0378">Hydrolase</keyword>
<dbReference type="PANTHER" id="PTHR43798">
    <property type="entry name" value="MONOACYLGLYCEROL LIPASE"/>
    <property type="match status" value="1"/>
</dbReference>
<reference evidence="2 3" key="1">
    <citation type="submission" date="2024-02" db="EMBL/GenBank/DDBJ databases">
        <title>Complete sequences of two Paenibacillus sp. strains and one Lysinibacillus strain isolated from the environment on STAA medium highlight biotechnological potential.</title>
        <authorList>
            <person name="Attere S.A."/>
            <person name="Piche L.C."/>
            <person name="Intertaglia L."/>
            <person name="Lami R."/>
            <person name="Charette S.J."/>
            <person name="Vincent A.T."/>
        </authorList>
    </citation>
    <scope>NUCLEOTIDE SEQUENCE [LARGE SCALE GENOMIC DNA]</scope>
    <source>
        <strain evidence="2 3">Y5S-7</strain>
    </source>
</reference>
<sequence length="279" mass="31655">MQTVATSSILINGYRIAYEQYGEGSPIWLLHGTPSYSYEWRKVIPALVQKGYKVYVHDLLGYGASERPLEADTSVAAQYTLFSQLLDELGMDRLHVAAHDLGGIVGVQLALEQPERVQSLTLLNMPSYDSWPSPTWKKIIEEQLEQVEQMSRADFDTMLKKQLSMAVYNKELMTGNALDAYLEPHTGSLGKASFFSHQVAHYNAKYTESYGTDLPKLKVPVQILWGEEDEWQPLMYAKRLVQDIPHACLHVIPKAGHFVMEDEPGQCSDYIDRFCNKHP</sequence>
<dbReference type="PANTHER" id="PTHR43798:SF33">
    <property type="entry name" value="HYDROLASE, PUTATIVE (AFU_ORTHOLOGUE AFUA_2G14860)-RELATED"/>
    <property type="match status" value="1"/>
</dbReference>
<evidence type="ECO:0000313" key="3">
    <source>
        <dbReference type="Proteomes" id="UP001364764"/>
    </source>
</evidence>
<gene>
    <name evidence="2" type="ORF">V6668_16135</name>
</gene>
<dbReference type="PRINTS" id="PR00412">
    <property type="entry name" value="EPOXHYDRLASE"/>
</dbReference>
<dbReference type="Pfam" id="PF00561">
    <property type="entry name" value="Abhydrolase_1"/>
    <property type="match status" value="1"/>
</dbReference>
<dbReference type="Gene3D" id="3.40.50.1820">
    <property type="entry name" value="alpha/beta hydrolase"/>
    <property type="match status" value="1"/>
</dbReference>
<evidence type="ECO:0000313" key="2">
    <source>
        <dbReference type="EMBL" id="WWP18051.1"/>
    </source>
</evidence>
<name>A0ABD8AL90_PAEAM</name>
<dbReference type="GO" id="GO:0016787">
    <property type="term" value="F:hydrolase activity"/>
    <property type="evidence" value="ECO:0007669"/>
    <property type="project" value="UniProtKB-KW"/>
</dbReference>
<dbReference type="RefSeq" id="WP_036671461.1">
    <property type="nucleotide sequence ID" value="NZ_BIMJ01000029.1"/>
</dbReference>
<dbReference type="PRINTS" id="PR00111">
    <property type="entry name" value="ABHYDROLASE"/>
</dbReference>
<proteinExistence type="predicted"/>